<keyword evidence="4" id="KW-1185">Reference proteome</keyword>
<keyword evidence="2" id="KW-0812">Transmembrane</keyword>
<name>A0A1Y2HHF9_9FUNG</name>
<sequence length="552" mass="60226">MPSMPNDTDDARDSERGNQYDNHAQQKRSTRLPPPTFALTLSAGDSPDSADRVASQPGVFGGSHLSPLVETTAAQLEANLPTDDNEPTSSHSLLDYASASASNNDFLQDQPYGYTGATQLVSSKDSLNVWIVPPRHNTSVDAIPKYPSAETIKSTTNRQTPVLGESGMRLSGGELVSAASKSTYASIPDSSSTPISSSGQGSGHVIHSFTTSQSGFNHGFGSGHLSTAPVSAKRRRSTVTFSLNAEPFEVDPYFFMENAEQDSGPPPILPPWISPPRPILRRHSHMPTAVPSSQPTSTETSDSSHSFTGQLCMNANGPSSALSVIKTTSQPSTAVTRLPGSESPSAASIAIPRHRHTYAWSTAGLLSRVVEPVCSSMTAYMANPQSRVWQFLNYLKRSLDIFYLLSVPVSIAFICEVTFGFFHLFAAADLLLYVAVLLDMLRPRRNAYGVFPTDPVEQHHLYWRSTRNRLKLLACVPLDWALFFLRLSRGSWDEGYMCQHHIHVFFGSDGSSSLTPPDSTSGVTLLGSSARFLYSNRYVRRCIDFLRHFSLQ</sequence>
<organism evidence="3 4">
    <name type="scientific">Catenaria anguillulae PL171</name>
    <dbReference type="NCBI Taxonomy" id="765915"/>
    <lineage>
        <taxon>Eukaryota</taxon>
        <taxon>Fungi</taxon>
        <taxon>Fungi incertae sedis</taxon>
        <taxon>Blastocladiomycota</taxon>
        <taxon>Blastocladiomycetes</taxon>
        <taxon>Blastocladiales</taxon>
        <taxon>Catenariaceae</taxon>
        <taxon>Catenaria</taxon>
    </lineage>
</organism>
<comment type="caution">
    <text evidence="3">The sequence shown here is derived from an EMBL/GenBank/DDBJ whole genome shotgun (WGS) entry which is preliminary data.</text>
</comment>
<proteinExistence type="predicted"/>
<feature type="region of interest" description="Disordered" evidence="1">
    <location>
        <begin position="1"/>
        <end position="65"/>
    </location>
</feature>
<feature type="compositionally biased region" description="Basic and acidic residues" evidence="1">
    <location>
        <begin position="9"/>
        <end position="18"/>
    </location>
</feature>
<accession>A0A1Y2HHF9</accession>
<dbReference type="EMBL" id="MCFL01000045">
    <property type="protein sequence ID" value="ORZ32512.1"/>
    <property type="molecule type" value="Genomic_DNA"/>
</dbReference>
<feature type="region of interest" description="Disordered" evidence="1">
    <location>
        <begin position="186"/>
        <end position="210"/>
    </location>
</feature>
<dbReference type="Proteomes" id="UP000193411">
    <property type="component" value="Unassembled WGS sequence"/>
</dbReference>
<evidence type="ECO:0000256" key="2">
    <source>
        <dbReference type="SAM" id="Phobius"/>
    </source>
</evidence>
<reference evidence="3 4" key="1">
    <citation type="submission" date="2016-07" db="EMBL/GenBank/DDBJ databases">
        <title>Pervasive Adenine N6-methylation of Active Genes in Fungi.</title>
        <authorList>
            <consortium name="DOE Joint Genome Institute"/>
            <person name="Mondo S.J."/>
            <person name="Dannebaum R.O."/>
            <person name="Kuo R.C."/>
            <person name="Labutti K."/>
            <person name="Haridas S."/>
            <person name="Kuo A."/>
            <person name="Salamov A."/>
            <person name="Ahrendt S.R."/>
            <person name="Lipzen A."/>
            <person name="Sullivan W."/>
            <person name="Andreopoulos W.B."/>
            <person name="Clum A."/>
            <person name="Lindquist E."/>
            <person name="Daum C."/>
            <person name="Ramamoorthy G.K."/>
            <person name="Gryganskyi A."/>
            <person name="Culley D."/>
            <person name="Magnuson J.K."/>
            <person name="James T.Y."/>
            <person name="O'Malley M.A."/>
            <person name="Stajich J.E."/>
            <person name="Spatafora J.W."/>
            <person name="Visel A."/>
            <person name="Grigoriev I.V."/>
        </authorList>
    </citation>
    <scope>NUCLEOTIDE SEQUENCE [LARGE SCALE GENOMIC DNA]</scope>
    <source>
        <strain evidence="3 4">PL171</strain>
    </source>
</reference>
<evidence type="ECO:0000313" key="4">
    <source>
        <dbReference type="Proteomes" id="UP000193411"/>
    </source>
</evidence>
<keyword evidence="2" id="KW-1133">Transmembrane helix</keyword>
<dbReference type="AlphaFoldDB" id="A0A1Y2HHF9"/>
<feature type="transmembrane region" description="Helical" evidence="2">
    <location>
        <begin position="402"/>
        <end position="435"/>
    </location>
</feature>
<feature type="region of interest" description="Disordered" evidence="1">
    <location>
        <begin position="284"/>
        <end position="306"/>
    </location>
</feature>
<feature type="compositionally biased region" description="Polar residues" evidence="1">
    <location>
        <begin position="290"/>
        <end position="306"/>
    </location>
</feature>
<evidence type="ECO:0000256" key="1">
    <source>
        <dbReference type="SAM" id="MobiDB-lite"/>
    </source>
</evidence>
<protein>
    <submittedName>
        <fullName evidence="3">Uncharacterized protein</fullName>
    </submittedName>
</protein>
<gene>
    <name evidence="3" type="ORF">BCR44DRAFT_33953</name>
</gene>
<keyword evidence="2" id="KW-0472">Membrane</keyword>
<feature type="compositionally biased region" description="Low complexity" evidence="1">
    <location>
        <begin position="186"/>
        <end position="199"/>
    </location>
</feature>
<evidence type="ECO:0000313" key="3">
    <source>
        <dbReference type="EMBL" id="ORZ32512.1"/>
    </source>
</evidence>